<evidence type="ECO:0000313" key="3">
    <source>
        <dbReference type="Proteomes" id="UP000600101"/>
    </source>
</evidence>
<sequence length="123" mass="13327">MSNEAFGRTNRIFEEAVIARREFGALDQVYTANARLLSPGVPAITGLAGIREYWSSAVAGLGVTGAKLHSLELTVTGDRAAEVGRAEIFTAPGAAPVSLKYVVLWKREGDAWKWDVDCWNMDA</sequence>
<feature type="domain" description="DUF4440" evidence="1">
    <location>
        <begin position="15"/>
        <end position="113"/>
    </location>
</feature>
<dbReference type="EMBL" id="JACOMF010000004">
    <property type="protein sequence ID" value="MBC4014842.1"/>
    <property type="molecule type" value="Genomic_DNA"/>
</dbReference>
<reference evidence="2" key="1">
    <citation type="submission" date="2020-08" db="EMBL/GenBank/DDBJ databases">
        <authorList>
            <person name="Hu Y."/>
            <person name="Nguyen S.V."/>
            <person name="Li F."/>
            <person name="Fanning S."/>
        </authorList>
    </citation>
    <scope>NUCLEOTIDE SEQUENCE</scope>
    <source>
        <strain evidence="2">SYSU D8009</strain>
    </source>
</reference>
<dbReference type="SUPFAM" id="SSF54427">
    <property type="entry name" value="NTF2-like"/>
    <property type="match status" value="1"/>
</dbReference>
<dbReference type="Gene3D" id="3.10.450.50">
    <property type="match status" value="1"/>
</dbReference>
<dbReference type="Pfam" id="PF14534">
    <property type="entry name" value="DUF4440"/>
    <property type="match status" value="1"/>
</dbReference>
<gene>
    <name evidence="2" type="ORF">H7965_05840</name>
</gene>
<dbReference type="Proteomes" id="UP000600101">
    <property type="component" value="Unassembled WGS sequence"/>
</dbReference>
<protein>
    <submittedName>
        <fullName evidence="2">Nuclear transport factor 2 family protein</fullName>
    </submittedName>
</protein>
<accession>A0A9X0QWV5</accession>
<keyword evidence="3" id="KW-1185">Reference proteome</keyword>
<organism evidence="2 3">
    <name type="scientific">Siccirubricoccus deserti</name>
    <dbReference type="NCBI Taxonomy" id="2013562"/>
    <lineage>
        <taxon>Bacteria</taxon>
        <taxon>Pseudomonadati</taxon>
        <taxon>Pseudomonadota</taxon>
        <taxon>Alphaproteobacteria</taxon>
        <taxon>Acetobacterales</taxon>
        <taxon>Roseomonadaceae</taxon>
        <taxon>Siccirubricoccus</taxon>
    </lineage>
</organism>
<dbReference type="RefSeq" id="WP_186769603.1">
    <property type="nucleotide sequence ID" value="NZ_JACOMF010000004.1"/>
</dbReference>
<dbReference type="InterPro" id="IPR027843">
    <property type="entry name" value="DUF4440"/>
</dbReference>
<evidence type="ECO:0000259" key="1">
    <source>
        <dbReference type="Pfam" id="PF14534"/>
    </source>
</evidence>
<proteinExistence type="predicted"/>
<comment type="caution">
    <text evidence="2">The sequence shown here is derived from an EMBL/GenBank/DDBJ whole genome shotgun (WGS) entry which is preliminary data.</text>
</comment>
<dbReference type="InterPro" id="IPR032710">
    <property type="entry name" value="NTF2-like_dom_sf"/>
</dbReference>
<evidence type="ECO:0000313" key="2">
    <source>
        <dbReference type="EMBL" id="MBC4014842.1"/>
    </source>
</evidence>
<name>A0A9X0QWV5_9PROT</name>
<dbReference type="AlphaFoldDB" id="A0A9X0QWV5"/>